<dbReference type="PANTHER" id="PTHR32322">
    <property type="entry name" value="INNER MEMBRANE TRANSPORTER"/>
    <property type="match status" value="1"/>
</dbReference>
<sequence>MINQRMSAKDWSMLLLLSCLWGGSFFFIEIAVVELPPLTIVTMRVGLAAAVLWTFLLVTGGEAPKSLKLWGTFFVLGLLNNVIPFSLIVWGQTHIASGLASIINATTPLFTVLIAGIFLSDEHITPAKLTGVIMGLLGVILLIGPSVLADTNLDSIAQLAVVGAAISYGFATVYGRRFKAMGISPLTIVIGQVTAASIILIPLTFFIERPDQIPNPSISIWLAILSLAILSTAFAYILFFRILSSAGATNVVLVTFLVPITASLLGWLVLDEVLYIEHFIGMLCIGMGLTVIDGRILNKVIRSLKRP</sequence>
<name>A0A520MP38_9GAMM</name>
<feature type="transmembrane region" description="Helical" evidence="5">
    <location>
        <begin position="251"/>
        <end position="270"/>
    </location>
</feature>
<evidence type="ECO:0000313" key="8">
    <source>
        <dbReference type="Proteomes" id="UP000315889"/>
    </source>
</evidence>
<gene>
    <name evidence="7" type="ORF">EVB03_01050</name>
</gene>
<feature type="transmembrane region" description="Helical" evidence="5">
    <location>
        <begin position="186"/>
        <end position="206"/>
    </location>
</feature>
<dbReference type="AlphaFoldDB" id="A0A520MP38"/>
<feature type="transmembrane region" description="Helical" evidence="5">
    <location>
        <begin position="12"/>
        <end position="32"/>
    </location>
</feature>
<evidence type="ECO:0000256" key="3">
    <source>
        <dbReference type="ARBA" id="ARBA00022989"/>
    </source>
</evidence>
<dbReference type="Proteomes" id="UP000315889">
    <property type="component" value="Unassembled WGS sequence"/>
</dbReference>
<feature type="transmembrane region" description="Helical" evidence="5">
    <location>
        <begin position="38"/>
        <end position="58"/>
    </location>
</feature>
<protein>
    <submittedName>
        <fullName evidence="7">DMT family transporter</fullName>
    </submittedName>
</protein>
<proteinExistence type="predicted"/>
<dbReference type="SUPFAM" id="SSF103481">
    <property type="entry name" value="Multidrug resistance efflux transporter EmrE"/>
    <property type="match status" value="2"/>
</dbReference>
<evidence type="ECO:0000313" key="7">
    <source>
        <dbReference type="EMBL" id="RZO22979.1"/>
    </source>
</evidence>
<dbReference type="Pfam" id="PF00892">
    <property type="entry name" value="EamA"/>
    <property type="match status" value="2"/>
</dbReference>
<comment type="caution">
    <text evidence="7">The sequence shown here is derived from an EMBL/GenBank/DDBJ whole genome shotgun (WGS) entry which is preliminary data.</text>
</comment>
<evidence type="ECO:0000259" key="6">
    <source>
        <dbReference type="Pfam" id="PF00892"/>
    </source>
</evidence>
<evidence type="ECO:0000256" key="1">
    <source>
        <dbReference type="ARBA" id="ARBA00004141"/>
    </source>
</evidence>
<dbReference type="InterPro" id="IPR000620">
    <property type="entry name" value="EamA_dom"/>
</dbReference>
<feature type="domain" description="EamA" evidence="6">
    <location>
        <begin position="13"/>
        <end position="143"/>
    </location>
</feature>
<evidence type="ECO:0000256" key="2">
    <source>
        <dbReference type="ARBA" id="ARBA00022692"/>
    </source>
</evidence>
<evidence type="ECO:0000256" key="5">
    <source>
        <dbReference type="SAM" id="Phobius"/>
    </source>
</evidence>
<keyword evidence="2 5" id="KW-0812">Transmembrane</keyword>
<evidence type="ECO:0000256" key="4">
    <source>
        <dbReference type="ARBA" id="ARBA00023136"/>
    </source>
</evidence>
<keyword evidence="3 5" id="KW-1133">Transmembrane helix</keyword>
<feature type="domain" description="EamA" evidence="6">
    <location>
        <begin position="157"/>
        <end position="292"/>
    </location>
</feature>
<dbReference type="PANTHER" id="PTHR32322:SF9">
    <property type="entry name" value="AMINO-ACID METABOLITE EFFLUX PUMP-RELATED"/>
    <property type="match status" value="1"/>
</dbReference>
<feature type="transmembrane region" description="Helical" evidence="5">
    <location>
        <begin position="218"/>
        <end position="239"/>
    </location>
</feature>
<dbReference type="EMBL" id="SHBP01000001">
    <property type="protein sequence ID" value="RZO22979.1"/>
    <property type="molecule type" value="Genomic_DNA"/>
</dbReference>
<feature type="transmembrane region" description="Helical" evidence="5">
    <location>
        <begin position="276"/>
        <end position="297"/>
    </location>
</feature>
<comment type="subcellular location">
    <subcellularLocation>
        <location evidence="1">Membrane</location>
        <topology evidence="1">Multi-pass membrane protein</topology>
    </subcellularLocation>
</comment>
<accession>A0A520MP38</accession>
<dbReference type="InterPro" id="IPR037185">
    <property type="entry name" value="EmrE-like"/>
</dbReference>
<reference evidence="7 8" key="1">
    <citation type="submission" date="2019-02" db="EMBL/GenBank/DDBJ databases">
        <title>Prokaryotic population dynamics and viral predation in marine succession experiment using metagenomics: the confinement effect.</title>
        <authorList>
            <person name="Haro-Moreno J.M."/>
            <person name="Rodriguez-Valera F."/>
            <person name="Lopez-Perez M."/>
        </authorList>
    </citation>
    <scope>NUCLEOTIDE SEQUENCE [LARGE SCALE GENOMIC DNA]</scope>
    <source>
        <strain evidence="7">MED-G170</strain>
    </source>
</reference>
<dbReference type="GO" id="GO:0016020">
    <property type="term" value="C:membrane"/>
    <property type="evidence" value="ECO:0007669"/>
    <property type="project" value="UniProtKB-SubCell"/>
</dbReference>
<feature type="transmembrane region" description="Helical" evidence="5">
    <location>
        <begin position="96"/>
        <end position="119"/>
    </location>
</feature>
<feature type="transmembrane region" description="Helical" evidence="5">
    <location>
        <begin position="155"/>
        <end position="174"/>
    </location>
</feature>
<organism evidence="7 8">
    <name type="scientific">SAR92 clade bacterium</name>
    <dbReference type="NCBI Taxonomy" id="2315479"/>
    <lineage>
        <taxon>Bacteria</taxon>
        <taxon>Pseudomonadati</taxon>
        <taxon>Pseudomonadota</taxon>
        <taxon>Gammaproteobacteria</taxon>
        <taxon>Cellvibrionales</taxon>
        <taxon>Porticoccaceae</taxon>
        <taxon>SAR92 clade</taxon>
    </lineage>
</organism>
<feature type="transmembrane region" description="Helical" evidence="5">
    <location>
        <begin position="70"/>
        <end position="90"/>
    </location>
</feature>
<dbReference type="InterPro" id="IPR050638">
    <property type="entry name" value="AA-Vitamin_Transporters"/>
</dbReference>
<feature type="transmembrane region" description="Helical" evidence="5">
    <location>
        <begin position="131"/>
        <end position="149"/>
    </location>
</feature>
<keyword evidence="4 5" id="KW-0472">Membrane</keyword>